<evidence type="ECO:0000313" key="3">
    <source>
        <dbReference type="EMBL" id="LAB70800.1"/>
    </source>
</evidence>
<protein>
    <submittedName>
        <fullName evidence="3">Protein Star-like</fullName>
    </submittedName>
</protein>
<dbReference type="GO" id="GO:0005789">
    <property type="term" value="C:endoplasmic reticulum membrane"/>
    <property type="evidence" value="ECO:0007669"/>
    <property type="project" value="TreeGrafter"/>
</dbReference>
<keyword evidence="1" id="KW-0472">Membrane</keyword>
<dbReference type="InterPro" id="IPR006342">
    <property type="entry name" value="FkbM_mtfrase"/>
</dbReference>
<name>A0A2P2IA64_9CRUS</name>
<dbReference type="PANTHER" id="PTHR34009">
    <property type="entry name" value="PROTEIN STAR"/>
    <property type="match status" value="1"/>
</dbReference>
<proteinExistence type="evidence at transcript level"/>
<organism evidence="3">
    <name type="scientific">Hirondellea gigas</name>
    <dbReference type="NCBI Taxonomy" id="1518452"/>
    <lineage>
        <taxon>Eukaryota</taxon>
        <taxon>Metazoa</taxon>
        <taxon>Ecdysozoa</taxon>
        <taxon>Arthropoda</taxon>
        <taxon>Crustacea</taxon>
        <taxon>Multicrustacea</taxon>
        <taxon>Malacostraca</taxon>
        <taxon>Eumalacostraca</taxon>
        <taxon>Peracarida</taxon>
        <taxon>Amphipoda</taxon>
        <taxon>Amphilochidea</taxon>
        <taxon>Lysianassida</taxon>
        <taxon>Lysianassidira</taxon>
        <taxon>Lysianassoidea</taxon>
        <taxon>Lysianassidae</taxon>
        <taxon>Hirondellea</taxon>
    </lineage>
</organism>
<dbReference type="GO" id="GO:0006888">
    <property type="term" value="P:endoplasmic reticulum to Golgi vesicle-mediated transport"/>
    <property type="evidence" value="ECO:0007669"/>
    <property type="project" value="TreeGrafter"/>
</dbReference>
<dbReference type="PANTHER" id="PTHR34009:SF2">
    <property type="entry name" value="PROTEIN STAR"/>
    <property type="match status" value="1"/>
</dbReference>
<evidence type="ECO:0000259" key="2">
    <source>
        <dbReference type="Pfam" id="PF05050"/>
    </source>
</evidence>
<dbReference type="InterPro" id="IPR029063">
    <property type="entry name" value="SAM-dependent_MTases_sf"/>
</dbReference>
<dbReference type="GO" id="GO:0005886">
    <property type="term" value="C:plasma membrane"/>
    <property type="evidence" value="ECO:0007669"/>
    <property type="project" value="TreeGrafter"/>
</dbReference>
<dbReference type="SUPFAM" id="SSF53335">
    <property type="entry name" value="S-adenosyl-L-methionine-dependent methyltransferases"/>
    <property type="match status" value="1"/>
</dbReference>
<dbReference type="AlphaFoldDB" id="A0A2P2IA64"/>
<dbReference type="GO" id="GO:0005794">
    <property type="term" value="C:Golgi apparatus"/>
    <property type="evidence" value="ECO:0007669"/>
    <property type="project" value="TreeGrafter"/>
</dbReference>
<accession>A0A2P2IA64</accession>
<keyword evidence="1" id="KW-0812">Transmembrane</keyword>
<dbReference type="EMBL" id="IACF01005214">
    <property type="protein sequence ID" value="LAB70800.1"/>
    <property type="molecule type" value="mRNA"/>
</dbReference>
<feature type="transmembrane region" description="Helical" evidence="1">
    <location>
        <begin position="6"/>
        <end position="28"/>
    </location>
</feature>
<keyword evidence="1" id="KW-1133">Transmembrane helix</keyword>
<dbReference type="GO" id="GO:0031902">
    <property type="term" value="C:late endosome membrane"/>
    <property type="evidence" value="ECO:0007669"/>
    <property type="project" value="TreeGrafter"/>
</dbReference>
<dbReference type="Gene3D" id="3.40.50.150">
    <property type="entry name" value="Vaccinia Virus protein VP39"/>
    <property type="match status" value="1"/>
</dbReference>
<dbReference type="InterPro" id="IPR053202">
    <property type="entry name" value="EGF_Rcpt_Signaling_Reg"/>
</dbReference>
<dbReference type="GO" id="GO:0016197">
    <property type="term" value="P:endosomal transport"/>
    <property type="evidence" value="ECO:0007669"/>
    <property type="project" value="TreeGrafter"/>
</dbReference>
<feature type="domain" description="Methyltransferase FkbM" evidence="2">
    <location>
        <begin position="113"/>
        <end position="274"/>
    </location>
</feature>
<reference evidence="3" key="1">
    <citation type="journal article" date="2018" name="Biosci. Biotechnol. Biochem.">
        <title>Polysaccharide hydrolase of the hadal zone amphipods Hirondellea gigas.</title>
        <authorList>
            <person name="Kobayashi H."/>
            <person name="Nagahama T."/>
            <person name="Arai W."/>
            <person name="Sasagawa Y."/>
            <person name="Umeda M."/>
            <person name="Hayashi T."/>
            <person name="Nikaido I."/>
            <person name="Watanabe H."/>
            <person name="Oguri K."/>
            <person name="Kitazato H."/>
            <person name="Fujioka K."/>
            <person name="Kido Y."/>
            <person name="Takami H."/>
        </authorList>
    </citation>
    <scope>NUCLEOTIDE SEQUENCE</scope>
    <source>
        <tissue evidence="3">Whole body</tissue>
    </source>
</reference>
<evidence type="ECO:0000256" key="1">
    <source>
        <dbReference type="SAM" id="Phobius"/>
    </source>
</evidence>
<dbReference type="Pfam" id="PF05050">
    <property type="entry name" value="Methyltransf_21"/>
    <property type="match status" value="1"/>
</dbReference>
<sequence length="296" mass="33546">MRGRTLLRGYLFPLAVGIALFCLVRFTLRTERGSYWARLLKISRGQDDFSSIFGLPMESIKLTEAIRRQLKLPATLLQPYNLRRPHLKSFSQHAQDRLAAEIFKNQKGLYFVEVGALDGETMSNTLYLERELGWKGLLIEPTPAIFDRMIAKNRKTVGLNACLSPNKTAMELPFRQVTLDAKYNGLVMEGENVTRSNVSSTTILVPCYPFYNILEAVGNPIVDFLSLDIEGAELEVLKTIPWDKVKIRLICVEVIHTQGGEDAVKSFLKEKGYTFLLTKKFDSYFYKTDLASGMSV</sequence>